<protein>
    <submittedName>
        <fullName evidence="2">Uncharacterized protein</fullName>
    </submittedName>
</protein>
<keyword evidence="3" id="KW-1185">Reference proteome</keyword>
<keyword evidence="1" id="KW-1133">Transmembrane helix</keyword>
<name>A0A4P6K5B2_KTERU</name>
<evidence type="ECO:0000256" key="1">
    <source>
        <dbReference type="SAM" id="Phobius"/>
    </source>
</evidence>
<gene>
    <name evidence="2" type="ORF">EPA93_47865</name>
</gene>
<organism evidence="2 3">
    <name type="scientific">Ktedonosporobacter rubrisoli</name>
    <dbReference type="NCBI Taxonomy" id="2509675"/>
    <lineage>
        <taxon>Bacteria</taxon>
        <taxon>Bacillati</taxon>
        <taxon>Chloroflexota</taxon>
        <taxon>Ktedonobacteria</taxon>
        <taxon>Ktedonobacterales</taxon>
        <taxon>Ktedonosporobacteraceae</taxon>
        <taxon>Ktedonosporobacter</taxon>
    </lineage>
</organism>
<evidence type="ECO:0000313" key="2">
    <source>
        <dbReference type="EMBL" id="QBD83275.1"/>
    </source>
</evidence>
<sequence length="67" mass="7230">MKIIKAVYDFLVGDPIILTGVVVALVVLAILNQVTALRSLQIISGPLLVLAVLVVLIASLRREIRPK</sequence>
<dbReference type="KEGG" id="kbs:EPA93_47865"/>
<dbReference type="RefSeq" id="WP_129894341.1">
    <property type="nucleotide sequence ID" value="NZ_CP035758.1"/>
</dbReference>
<accession>A0A4P6K5B2</accession>
<reference evidence="2 3" key="1">
    <citation type="submission" date="2019-01" db="EMBL/GenBank/DDBJ databases">
        <title>Ktedonosporobacter rubrisoli SCAWS-G2.</title>
        <authorList>
            <person name="Huang Y."/>
            <person name="Yan B."/>
        </authorList>
    </citation>
    <scope>NUCLEOTIDE SEQUENCE [LARGE SCALE GENOMIC DNA]</scope>
    <source>
        <strain evidence="2 3">SCAWS-G2</strain>
    </source>
</reference>
<keyword evidence="1" id="KW-0472">Membrane</keyword>
<dbReference type="Proteomes" id="UP000290365">
    <property type="component" value="Chromosome"/>
</dbReference>
<proteinExistence type="predicted"/>
<feature type="transmembrane region" description="Helical" evidence="1">
    <location>
        <begin position="7"/>
        <end position="30"/>
    </location>
</feature>
<feature type="transmembrane region" description="Helical" evidence="1">
    <location>
        <begin position="42"/>
        <end position="60"/>
    </location>
</feature>
<dbReference type="AlphaFoldDB" id="A0A4P6K5B2"/>
<keyword evidence="1" id="KW-0812">Transmembrane</keyword>
<evidence type="ECO:0000313" key="3">
    <source>
        <dbReference type="Proteomes" id="UP000290365"/>
    </source>
</evidence>
<dbReference type="EMBL" id="CP035758">
    <property type="protein sequence ID" value="QBD83275.1"/>
    <property type="molecule type" value="Genomic_DNA"/>
</dbReference>